<evidence type="ECO:0000313" key="1">
    <source>
        <dbReference type="EMBL" id="KAK8760927.1"/>
    </source>
</evidence>
<evidence type="ECO:0000313" key="2">
    <source>
        <dbReference type="Proteomes" id="UP001321473"/>
    </source>
</evidence>
<proteinExistence type="predicted"/>
<comment type="caution">
    <text evidence="1">The sequence shown here is derived from an EMBL/GenBank/DDBJ whole genome shotgun (WGS) entry which is preliminary data.</text>
</comment>
<dbReference type="EMBL" id="JARKHS020031725">
    <property type="protein sequence ID" value="KAK8760927.1"/>
    <property type="molecule type" value="Genomic_DNA"/>
</dbReference>
<keyword evidence="2" id="KW-1185">Reference proteome</keyword>
<protein>
    <recommendedName>
        <fullName evidence="3">BEN domain-containing protein</fullName>
    </recommendedName>
</protein>
<evidence type="ECO:0008006" key="3">
    <source>
        <dbReference type="Google" id="ProtNLM"/>
    </source>
</evidence>
<sequence length="115" mass="13259">MVYAGNGFWFPKPVWDNLFTAPTDPAFCFRAANLFWKPEELFVRSVTGKLSNRDVARGTGKPTQPLTPEKLYALKAMFRLYIGNDPLAAIRIKKVRKHLAARLSDMRRPRFMDKL</sequence>
<accession>A0AAQ4DEN7</accession>
<dbReference type="Proteomes" id="UP001321473">
    <property type="component" value="Unassembled WGS sequence"/>
</dbReference>
<reference evidence="1 2" key="1">
    <citation type="journal article" date="2023" name="Arcadia Sci">
        <title>De novo assembly of a long-read Amblyomma americanum tick genome.</title>
        <authorList>
            <person name="Chou S."/>
            <person name="Poskanzer K.E."/>
            <person name="Rollins M."/>
            <person name="Thuy-Boun P.S."/>
        </authorList>
    </citation>
    <scope>NUCLEOTIDE SEQUENCE [LARGE SCALE GENOMIC DNA]</scope>
    <source>
        <strain evidence="1">F_SG_1</strain>
        <tissue evidence="1">Salivary glands</tissue>
    </source>
</reference>
<dbReference type="AlphaFoldDB" id="A0AAQ4DEN7"/>
<name>A0AAQ4DEN7_AMBAM</name>
<gene>
    <name evidence="1" type="ORF">V5799_027808</name>
</gene>
<organism evidence="1 2">
    <name type="scientific">Amblyomma americanum</name>
    <name type="common">Lone star tick</name>
    <dbReference type="NCBI Taxonomy" id="6943"/>
    <lineage>
        <taxon>Eukaryota</taxon>
        <taxon>Metazoa</taxon>
        <taxon>Ecdysozoa</taxon>
        <taxon>Arthropoda</taxon>
        <taxon>Chelicerata</taxon>
        <taxon>Arachnida</taxon>
        <taxon>Acari</taxon>
        <taxon>Parasitiformes</taxon>
        <taxon>Ixodida</taxon>
        <taxon>Ixodoidea</taxon>
        <taxon>Ixodidae</taxon>
        <taxon>Amblyomminae</taxon>
        <taxon>Amblyomma</taxon>
    </lineage>
</organism>